<name>E0SMB5_DICD3</name>
<dbReference type="HOGENOM" id="CLU_2408550_0_0_6"/>
<evidence type="ECO:0000313" key="2">
    <source>
        <dbReference type="Proteomes" id="UP000006859"/>
    </source>
</evidence>
<dbReference type="EMBL" id="CP002038">
    <property type="protein sequence ID" value="ADM99450.1"/>
    <property type="molecule type" value="Genomic_DNA"/>
</dbReference>
<protein>
    <submittedName>
        <fullName evidence="1">Uncharacterized protein</fullName>
    </submittedName>
</protein>
<proteinExistence type="predicted"/>
<dbReference type="STRING" id="198628.Dda3937_04371"/>
<sequence length="92" mass="10069">MNLLSLISGGDGIITCGGHDTHGDFEYCLRKNSKIRNPSRARGTSGAIIRHLALHQIRQFHRIRFLLFTVDPANTVAALSGFHNSNLQCAPA</sequence>
<organism evidence="1 2">
    <name type="scientific">Dickeya dadantii (strain 3937)</name>
    <name type="common">Erwinia chrysanthemi (strain 3937)</name>
    <dbReference type="NCBI Taxonomy" id="198628"/>
    <lineage>
        <taxon>Bacteria</taxon>
        <taxon>Pseudomonadati</taxon>
        <taxon>Pseudomonadota</taxon>
        <taxon>Gammaproteobacteria</taxon>
        <taxon>Enterobacterales</taxon>
        <taxon>Pectobacteriaceae</taxon>
        <taxon>Dickeya</taxon>
    </lineage>
</organism>
<dbReference type="AlphaFoldDB" id="E0SMB5"/>
<gene>
    <name evidence="1" type="ordered locus">Dda3937_04371</name>
</gene>
<dbReference type="Proteomes" id="UP000006859">
    <property type="component" value="Chromosome"/>
</dbReference>
<reference evidence="1 2" key="1">
    <citation type="journal article" date="2011" name="J. Bacteriol.">
        <title>Genome sequence of the plant-pathogenic bacterium Dickeya dadantii 3937.</title>
        <authorList>
            <person name="Glasner J.D."/>
            <person name="Yang C.H."/>
            <person name="Reverchon S."/>
            <person name="Hugouvieux-Cotte-Pattat N."/>
            <person name="Condemine G."/>
            <person name="Bohin J.P."/>
            <person name="Van Gijsegem F."/>
            <person name="Yang S."/>
            <person name="Franza T."/>
            <person name="Expert D."/>
            <person name="Plunkett G. III"/>
            <person name="San Francisco M.J."/>
            <person name="Charkowski A.O."/>
            <person name="Py B."/>
            <person name="Bell K."/>
            <person name="Rauscher L."/>
            <person name="Rodriguez-Palenzuela P."/>
            <person name="Toussaint A."/>
            <person name="Holeva M.C."/>
            <person name="He S.Y."/>
            <person name="Douet V."/>
            <person name="Boccara M."/>
            <person name="Blanco C."/>
            <person name="Toth I."/>
            <person name="Anderson B.D."/>
            <person name="Biehl B.S."/>
            <person name="Mau B."/>
            <person name="Flynn S.M."/>
            <person name="Barras F."/>
            <person name="Lindeberg M."/>
            <person name="Birch P.R."/>
            <person name="Tsuyumu S."/>
            <person name="Shi X."/>
            <person name="Hibbing M."/>
            <person name="Yap M.N."/>
            <person name="Carpentier M."/>
            <person name="Dassa E."/>
            <person name="Umehara M."/>
            <person name="Kim J.F."/>
            <person name="Rusch M."/>
            <person name="Soni P."/>
            <person name="Mayhew G.F."/>
            <person name="Fouts D.E."/>
            <person name="Gill S.R."/>
            <person name="Blattner F.R."/>
            <person name="Keen N.T."/>
            <person name="Perna N.T."/>
        </authorList>
    </citation>
    <scope>NUCLEOTIDE SEQUENCE [LARGE SCALE GENOMIC DNA]</scope>
    <source>
        <strain evidence="1 2">3937</strain>
    </source>
</reference>
<accession>E0SMB5</accession>
<dbReference type="KEGG" id="ddd:Dda3937_04371"/>
<keyword evidence="2" id="KW-1185">Reference proteome</keyword>
<evidence type="ECO:0000313" key="1">
    <source>
        <dbReference type="EMBL" id="ADM99450.1"/>
    </source>
</evidence>